<dbReference type="Proteomes" id="UP000619788">
    <property type="component" value="Unassembled WGS sequence"/>
</dbReference>
<accession>A0A8J3SPD3</accession>
<protein>
    <submittedName>
        <fullName evidence="1">Uncharacterized protein</fullName>
    </submittedName>
</protein>
<evidence type="ECO:0000313" key="1">
    <source>
        <dbReference type="EMBL" id="GIH93268.1"/>
    </source>
</evidence>
<evidence type="ECO:0000313" key="2">
    <source>
        <dbReference type="Proteomes" id="UP000619788"/>
    </source>
</evidence>
<dbReference type="CDD" id="cd03440">
    <property type="entry name" value="hot_dog"/>
    <property type="match status" value="1"/>
</dbReference>
<dbReference type="AlphaFoldDB" id="A0A8J3SPD3"/>
<keyword evidence="2" id="KW-1185">Reference proteome</keyword>
<gene>
    <name evidence="1" type="ORF">Psi01_38980</name>
</gene>
<proteinExistence type="predicted"/>
<sequence>MRLERSEMNTHVQEFSVQDRYCGPKGMVNGGWISGLLASYLPSAGAVEVTLRAPTPVDAGLRIERAGSRVELFHGTELLVEAVPAEEDPLPPPFVPLDQARRAERHFVGAGSHPFPDCFVCGEREPGNGMRIHPGTVGAPGTVAASWFAHPVLAEWAASMPLTHVWGALDCPSGWAHLEPGGVALLGRITARVHRQVVPGRTYVVVARRQGRERRKLFASSAVYEVDGRLVAAAGATWIEM</sequence>
<reference evidence="1 2" key="1">
    <citation type="submission" date="2021-01" db="EMBL/GenBank/DDBJ databases">
        <title>Whole genome shotgun sequence of Planobispora siamensis NBRC 107568.</title>
        <authorList>
            <person name="Komaki H."/>
            <person name="Tamura T."/>
        </authorList>
    </citation>
    <scope>NUCLEOTIDE SEQUENCE [LARGE SCALE GENOMIC DNA]</scope>
    <source>
        <strain evidence="1 2">NBRC 107568</strain>
    </source>
</reference>
<dbReference type="EMBL" id="BOOJ01000032">
    <property type="protein sequence ID" value="GIH93268.1"/>
    <property type="molecule type" value="Genomic_DNA"/>
</dbReference>
<name>A0A8J3SPD3_9ACTN</name>
<comment type="caution">
    <text evidence="1">The sequence shown here is derived from an EMBL/GenBank/DDBJ whole genome shotgun (WGS) entry which is preliminary data.</text>
</comment>
<organism evidence="1 2">
    <name type="scientific">Planobispora siamensis</name>
    <dbReference type="NCBI Taxonomy" id="936338"/>
    <lineage>
        <taxon>Bacteria</taxon>
        <taxon>Bacillati</taxon>
        <taxon>Actinomycetota</taxon>
        <taxon>Actinomycetes</taxon>
        <taxon>Streptosporangiales</taxon>
        <taxon>Streptosporangiaceae</taxon>
        <taxon>Planobispora</taxon>
    </lineage>
</organism>
<dbReference type="SUPFAM" id="SSF54637">
    <property type="entry name" value="Thioesterase/thiol ester dehydrase-isomerase"/>
    <property type="match status" value="1"/>
</dbReference>
<dbReference type="InterPro" id="IPR029069">
    <property type="entry name" value="HotDog_dom_sf"/>
</dbReference>
<dbReference type="Gene3D" id="3.10.129.10">
    <property type="entry name" value="Hotdog Thioesterase"/>
    <property type="match status" value="1"/>
</dbReference>